<dbReference type="EC" id="2.4.1.258" evidence="3 14"/>
<evidence type="ECO:0000256" key="8">
    <source>
        <dbReference type="ARBA" id="ARBA00022824"/>
    </source>
</evidence>
<dbReference type="GeneID" id="25415685"/>
<keyword evidence="8 14" id="KW-0256">Endoplasmic reticulum</keyword>
<comment type="pathway">
    <text evidence="2 14">Protein modification; protein glycosylation.</text>
</comment>
<protein>
    <recommendedName>
        <fullName evidence="4 14">Dol-P-Man:Man(5)GlcNAc(2)-PP-Dol alpha-1,3-mannosyltransferase</fullName>
        <ecNumber evidence="3 14">2.4.1.258</ecNumber>
    </recommendedName>
    <alternativeName>
        <fullName evidence="14">Dol-P-Man-dependent alpha(1-3)-mannosyltransferase</fullName>
    </alternativeName>
</protein>
<dbReference type="HOGENOM" id="CLU_035382_3_0_1"/>
<accession>A0A074WFE3</accession>
<keyword evidence="6 14" id="KW-0808">Transferase</keyword>
<feature type="transmembrane region" description="Helical" evidence="14">
    <location>
        <begin position="195"/>
        <end position="218"/>
    </location>
</feature>
<comment type="similarity">
    <text evidence="13">Belongs to the glycosyltransferase ALG3 family.</text>
</comment>
<dbReference type="EMBL" id="KL584718">
    <property type="protein sequence ID" value="KEQ70284.1"/>
    <property type="molecule type" value="Genomic_DNA"/>
</dbReference>
<feature type="transmembrane region" description="Helical" evidence="14">
    <location>
        <begin position="166"/>
        <end position="188"/>
    </location>
</feature>
<feature type="transmembrane region" description="Helical" evidence="14">
    <location>
        <begin position="381"/>
        <end position="399"/>
    </location>
</feature>
<name>A0A074WFE3_9PEZI</name>
<dbReference type="Pfam" id="PF05208">
    <property type="entry name" value="ALG3"/>
    <property type="match status" value="1"/>
</dbReference>
<evidence type="ECO:0000256" key="2">
    <source>
        <dbReference type="ARBA" id="ARBA00004922"/>
    </source>
</evidence>
<keyword evidence="10 14" id="KW-0472">Membrane</keyword>
<keyword evidence="5 14" id="KW-0328">Glycosyltransferase</keyword>
<evidence type="ECO:0000256" key="4">
    <source>
        <dbReference type="ARBA" id="ARBA00015561"/>
    </source>
</evidence>
<dbReference type="Proteomes" id="UP000027730">
    <property type="component" value="Unassembled WGS sequence"/>
</dbReference>
<dbReference type="RefSeq" id="XP_013424481.1">
    <property type="nucleotide sequence ID" value="XM_013569027.1"/>
</dbReference>
<evidence type="ECO:0000313" key="15">
    <source>
        <dbReference type="EMBL" id="KEQ70284.1"/>
    </source>
</evidence>
<proteinExistence type="inferred from homology"/>
<gene>
    <name evidence="15" type="ORF">M436DRAFT_75594</name>
</gene>
<evidence type="ECO:0000256" key="6">
    <source>
        <dbReference type="ARBA" id="ARBA00022679"/>
    </source>
</evidence>
<evidence type="ECO:0000256" key="12">
    <source>
        <dbReference type="ARBA" id="ARBA00049506"/>
    </source>
</evidence>
<evidence type="ECO:0000256" key="10">
    <source>
        <dbReference type="ARBA" id="ARBA00023136"/>
    </source>
</evidence>
<reference evidence="15 16" key="1">
    <citation type="journal article" date="2014" name="BMC Genomics">
        <title>Genome sequencing of four Aureobasidium pullulans varieties: biotechnological potential, stress tolerance, and description of new species.</title>
        <authorList>
            <person name="Gostin Ar C."/>
            <person name="Ohm R.A."/>
            <person name="Kogej T."/>
            <person name="Sonjak S."/>
            <person name="Turk M."/>
            <person name="Zajc J."/>
            <person name="Zalar P."/>
            <person name="Grube M."/>
            <person name="Sun H."/>
            <person name="Han J."/>
            <person name="Sharma A."/>
            <person name="Chiniquy J."/>
            <person name="Ngan C.Y."/>
            <person name="Lipzen A."/>
            <person name="Barry K."/>
            <person name="Grigoriev I.V."/>
            <person name="Gunde-Cimerman N."/>
        </authorList>
    </citation>
    <scope>NUCLEOTIDE SEQUENCE [LARGE SCALE GENOMIC DNA]</scope>
    <source>
        <strain evidence="15 16">CBS 147.97</strain>
    </source>
</reference>
<evidence type="ECO:0000256" key="11">
    <source>
        <dbReference type="ARBA" id="ARBA00044743"/>
    </source>
</evidence>
<comment type="function">
    <text evidence="11 14">Dol-P-Man:Man(5)GlcNAc(2)-PP-Dol alpha-1,3-mannosyltransferase that operates in the biosynthetic pathway of dolichol-linked oligosaccharides, the glycan precursors employed in protein asparagine (N)-glycosylation. The assembly of dolichol-linked oligosaccharides begins on the cytosolic side of the endoplasmic reticulum membrane and finishes in its lumen. The sequential addition of sugars to dolichol pyrophosphate produces dolichol-linked oligosaccharides containing fourteen sugars, including two GlcNAcs, nine mannoses and three glucoses. Once assembled, the oligosaccharide is transferred from the lipid to nascent proteins by oligosaccharyltransferases. In the lumen of the endoplasmic reticulum, adds the first dolichyl beta-D-mannosyl phosphate derived mannose in an alpha-1,3 linkage to Man(5)GlcNAc(2)-PP-dolichol to produce Man(6)GlcNAc(2)-PP-dolichol.</text>
</comment>
<comment type="subcellular location">
    <subcellularLocation>
        <location evidence="1 14">Endoplasmic reticulum membrane</location>
        <topology evidence="1 14">Multi-pass membrane protein</topology>
    </subcellularLocation>
</comment>
<evidence type="ECO:0000313" key="16">
    <source>
        <dbReference type="Proteomes" id="UP000027730"/>
    </source>
</evidence>
<dbReference type="GO" id="GO:0005789">
    <property type="term" value="C:endoplasmic reticulum membrane"/>
    <property type="evidence" value="ECO:0007669"/>
    <property type="project" value="UniProtKB-SubCell"/>
</dbReference>
<feature type="transmembrane region" description="Helical" evidence="14">
    <location>
        <begin position="139"/>
        <end position="160"/>
    </location>
</feature>
<keyword evidence="16" id="KW-1185">Reference proteome</keyword>
<sequence length="420" mass="47671">MDVFQKCLGIAKDPWHTRWICPLLLVADAALTALIVWKVPYTEIDWTAYVQQVSQYLAGERDYTKIHGGTGPLVYPAAHVYIYELLYRITDRGSDIPFAQIIFGILYLMTLAVVMACYRNAKIPPYVFPMLILSKRMHSIFTLRLFNDCFAVFFFFVAIYCYQKRWWIAGSIVYSIGLGVKMSLLLALPSVGIVLLQAIGASVAVGHASLIVLIQVLLSLPFTLHNPQGYLSRAFEFTRQFFFKWTVNWRFVGEETFLSKQFALTLLAAHISLLILFVTTRWLKPSRQSLPAIITSIFNPPSAERQAQISARVTPRFILTTILSANAIGMLCARSLHYQFYSWIVWATPALLWRAGYHPVLQYALWGAQEYAWNVFPSTNFSSMVVVQVLATTVVGVWYGTRKEARETAAAAAEKHQHVE</sequence>
<feature type="transmembrane region" description="Helical" evidence="14">
    <location>
        <begin position="262"/>
        <end position="283"/>
    </location>
</feature>
<dbReference type="PANTHER" id="PTHR12646:SF0">
    <property type="entry name" value="DOL-P-MAN:MAN(5)GLCNAC(2)-PP-DOL ALPHA-1,3-MANNOSYLTRANSFERASE"/>
    <property type="match status" value="1"/>
</dbReference>
<organism evidence="15 16">
    <name type="scientific">Aureobasidium namibiae CBS 147.97</name>
    <dbReference type="NCBI Taxonomy" id="1043004"/>
    <lineage>
        <taxon>Eukaryota</taxon>
        <taxon>Fungi</taxon>
        <taxon>Dikarya</taxon>
        <taxon>Ascomycota</taxon>
        <taxon>Pezizomycotina</taxon>
        <taxon>Dothideomycetes</taxon>
        <taxon>Dothideomycetidae</taxon>
        <taxon>Dothideales</taxon>
        <taxon>Saccotheciaceae</taxon>
        <taxon>Aureobasidium</taxon>
    </lineage>
</organism>
<evidence type="ECO:0000256" key="1">
    <source>
        <dbReference type="ARBA" id="ARBA00004477"/>
    </source>
</evidence>
<feature type="transmembrane region" description="Helical" evidence="14">
    <location>
        <begin position="98"/>
        <end position="118"/>
    </location>
</feature>
<dbReference type="InterPro" id="IPR007873">
    <property type="entry name" value="Glycosyltransferase_ALG3"/>
</dbReference>
<feature type="transmembrane region" description="Helical" evidence="14">
    <location>
        <begin position="340"/>
        <end position="361"/>
    </location>
</feature>
<dbReference type="AlphaFoldDB" id="A0A074WFE3"/>
<dbReference type="GO" id="GO:0052925">
    <property type="term" value="F:dol-P-Man:Man(5)GlcNAc(2)-PP-Dol alpha-1,3-mannosyltransferase activity"/>
    <property type="evidence" value="ECO:0007669"/>
    <property type="project" value="UniProtKB-EC"/>
</dbReference>
<dbReference type="UniPathway" id="UPA00378"/>
<evidence type="ECO:0000256" key="14">
    <source>
        <dbReference type="RuleBase" id="RU364047"/>
    </source>
</evidence>
<dbReference type="OrthoDB" id="20028at2759"/>
<evidence type="ECO:0000256" key="5">
    <source>
        <dbReference type="ARBA" id="ARBA00022676"/>
    </source>
</evidence>
<evidence type="ECO:0000256" key="13">
    <source>
        <dbReference type="ARBA" id="ARBA00093457"/>
    </source>
</evidence>
<comment type="catalytic activity">
    <reaction evidence="12 14">
        <text>an alpha-D-Man-(1-&gt;2)-alpha-D-Man-(1-&gt;2)-alpha-D-Man-(1-&gt;3)-[alpha-D-Man-(1-&gt;6)]-beta-D-Man-(1-&gt;4)-beta-D-GlcNAc-(1-&gt;4)-alpha-D-GlcNAc-diphospho-di-trans,poly-cis-dolichol + a di-trans,poly-cis-dolichyl beta-D-mannosyl phosphate = an alpha-D-Man-(1-&gt;2)-alpha-D-Man-(1-&gt;2)-alpha-D-Man-(1-&gt;3)-[alpha-D-Man-(1-&gt;3)-alpha-D-Man-(1-&gt;6)]-beta-D-Man-(1-&gt;4)-beta-D-GlcNAc-(1-&gt;4)-alpha-D-GlcNAc-diphospho-di-trans,poly-cis-dolichol + a di-trans,poly-cis-dolichyl phosphate + H(+)</text>
        <dbReference type="Rhea" id="RHEA:29527"/>
        <dbReference type="Rhea" id="RHEA-COMP:19498"/>
        <dbReference type="Rhea" id="RHEA-COMP:19501"/>
        <dbReference type="Rhea" id="RHEA-COMP:19516"/>
        <dbReference type="Rhea" id="RHEA-COMP:19517"/>
        <dbReference type="ChEBI" id="CHEBI:15378"/>
        <dbReference type="ChEBI" id="CHEBI:57683"/>
        <dbReference type="ChEBI" id="CHEBI:58211"/>
        <dbReference type="ChEBI" id="CHEBI:132515"/>
        <dbReference type="ChEBI" id="CHEBI:132516"/>
        <dbReference type="EC" id="2.4.1.258"/>
    </reaction>
    <physiologicalReaction direction="left-to-right" evidence="12 14">
        <dbReference type="Rhea" id="RHEA:29528"/>
    </physiologicalReaction>
</comment>
<evidence type="ECO:0000256" key="7">
    <source>
        <dbReference type="ARBA" id="ARBA00022692"/>
    </source>
</evidence>
<keyword evidence="9 14" id="KW-1133">Transmembrane helix</keyword>
<evidence type="ECO:0000256" key="3">
    <source>
        <dbReference type="ARBA" id="ARBA00011964"/>
    </source>
</evidence>
<dbReference type="PANTHER" id="PTHR12646">
    <property type="entry name" value="NOT56 - RELATED"/>
    <property type="match status" value="1"/>
</dbReference>
<keyword evidence="7 14" id="KW-0812">Transmembrane</keyword>
<dbReference type="STRING" id="1043004.A0A074WFE3"/>
<evidence type="ECO:0000256" key="9">
    <source>
        <dbReference type="ARBA" id="ARBA00022989"/>
    </source>
</evidence>
<feature type="transmembrane region" description="Helical" evidence="14">
    <location>
        <begin position="20"/>
        <end position="37"/>
    </location>
</feature>